<evidence type="ECO:0000256" key="4">
    <source>
        <dbReference type="PROSITE-ProRule" id="PRU01248"/>
    </source>
</evidence>
<reference evidence="7" key="1">
    <citation type="submission" date="2012-11" db="EMBL/GenBank/DDBJ databases">
        <title>Permanent draft genomes of Rhodopirellula europaea strain SH398 and 6C.</title>
        <authorList>
            <person name="Richter M."/>
            <person name="Richter-Heitmann T."/>
            <person name="Frank C."/>
            <person name="Harder J."/>
            <person name="Glockner F.O."/>
        </authorList>
    </citation>
    <scope>NUCLEOTIDE SEQUENCE</scope>
    <source>
        <strain evidence="7">6C</strain>
    </source>
</reference>
<dbReference type="AlphaFoldDB" id="M2B1N5"/>
<name>M2B1N5_9BACT</name>
<keyword evidence="2 4" id="KW-0238">DNA-binding</keyword>
<dbReference type="SUPFAM" id="SSF56349">
    <property type="entry name" value="DNA breaking-rejoining enzymes"/>
    <property type="match status" value="1"/>
</dbReference>
<dbReference type="Pfam" id="PF00589">
    <property type="entry name" value="Phage_integrase"/>
    <property type="match status" value="1"/>
</dbReference>
<dbReference type="InterPro" id="IPR010998">
    <property type="entry name" value="Integrase_recombinase_N"/>
</dbReference>
<sequence>MATKYKLSWRAKEHRWQKKHRGKTYYFPAPEGKLASYQRCLRAWKAKKAEIESQDAEASAESIKRSWDPVVHLVCEIQQQVLEEHGDTVETREVFEALQRRYIDRLVNASIARSVGATDAEIEFFTSEVKETAELLSQTYWQLPRKFFDNTKTTPPEIPLRVPPWESEGVFEVPSELPSLAARFVDSVRADASIRRAENVKREIDRFIKWLPDDSSLADAVSPVTLDQYLVHIKGQPVASKTKADRVAAVKQFVLWLYHRELIDEIPRLITARKFSIEVGNSKIEIFEDSDIEAMLKAAREREQLYILLALNAGMTQVDISDLRREELNLEAGTITRKRSKTRDHKTVPTVTYKLWPETLSLLKKHVSKEAERVLVNINGDPLVDIREAGEKTNRTDAVAKSMQRLRNRMKRSKPISFKIFRKTAASKIGSNDRFSRWAGYFLGHAPASTADRHYVRPNQHSFDEAIDWLRDQFIHEEGVKAEP</sequence>
<evidence type="ECO:0000259" key="6">
    <source>
        <dbReference type="PROSITE" id="PS51900"/>
    </source>
</evidence>
<dbReference type="Gene3D" id="1.10.150.130">
    <property type="match status" value="1"/>
</dbReference>
<keyword evidence="8" id="KW-1185">Reference proteome</keyword>
<dbReference type="GO" id="GO:0003677">
    <property type="term" value="F:DNA binding"/>
    <property type="evidence" value="ECO:0007669"/>
    <property type="project" value="UniProtKB-UniRule"/>
</dbReference>
<protein>
    <recommendedName>
        <fullName evidence="9">Tyr recombinase domain-containing protein</fullName>
    </recommendedName>
</protein>
<gene>
    <name evidence="7" type="ORF">RE6C_00465</name>
</gene>
<keyword evidence="1" id="KW-0229">DNA integration</keyword>
<evidence type="ECO:0000313" key="8">
    <source>
        <dbReference type="Proteomes" id="UP000011529"/>
    </source>
</evidence>
<dbReference type="RefSeq" id="WP_008653444.1">
    <property type="nucleotide sequence ID" value="NZ_ANMO01000025.1"/>
</dbReference>
<dbReference type="Proteomes" id="UP000011529">
    <property type="component" value="Unassembled WGS sequence"/>
</dbReference>
<dbReference type="InterPro" id="IPR002104">
    <property type="entry name" value="Integrase_catalytic"/>
</dbReference>
<dbReference type="InterPro" id="IPR044068">
    <property type="entry name" value="CB"/>
</dbReference>
<feature type="domain" description="Core-binding (CB)" evidence="6">
    <location>
        <begin position="175"/>
        <end position="258"/>
    </location>
</feature>
<evidence type="ECO:0008006" key="9">
    <source>
        <dbReference type="Google" id="ProtNLM"/>
    </source>
</evidence>
<dbReference type="InterPro" id="IPR013762">
    <property type="entry name" value="Integrase-like_cat_sf"/>
</dbReference>
<evidence type="ECO:0000256" key="3">
    <source>
        <dbReference type="ARBA" id="ARBA00023172"/>
    </source>
</evidence>
<dbReference type="InterPro" id="IPR011010">
    <property type="entry name" value="DNA_brk_join_enz"/>
</dbReference>
<evidence type="ECO:0000256" key="1">
    <source>
        <dbReference type="ARBA" id="ARBA00022908"/>
    </source>
</evidence>
<evidence type="ECO:0000313" key="7">
    <source>
        <dbReference type="EMBL" id="EMB18832.1"/>
    </source>
</evidence>
<accession>M2B1N5</accession>
<dbReference type="GO" id="GO:0006310">
    <property type="term" value="P:DNA recombination"/>
    <property type="evidence" value="ECO:0007669"/>
    <property type="project" value="UniProtKB-KW"/>
</dbReference>
<feature type="domain" description="Tyr recombinase" evidence="5">
    <location>
        <begin position="282"/>
        <end position="468"/>
    </location>
</feature>
<proteinExistence type="predicted"/>
<dbReference type="PROSITE" id="PS51900">
    <property type="entry name" value="CB"/>
    <property type="match status" value="1"/>
</dbReference>
<organism evidence="7 8">
    <name type="scientific">Rhodopirellula europaea 6C</name>
    <dbReference type="NCBI Taxonomy" id="1263867"/>
    <lineage>
        <taxon>Bacteria</taxon>
        <taxon>Pseudomonadati</taxon>
        <taxon>Planctomycetota</taxon>
        <taxon>Planctomycetia</taxon>
        <taxon>Pirellulales</taxon>
        <taxon>Pirellulaceae</taxon>
        <taxon>Rhodopirellula</taxon>
    </lineage>
</organism>
<reference evidence="7" key="2">
    <citation type="journal article" date="2013" name="Mar. Genomics">
        <title>Expression of sulfatases in Rhodopirellula baltica and the diversity of sulfatases in the genus Rhodopirellula.</title>
        <authorList>
            <person name="Wegner C.E."/>
            <person name="Richter-Heitmann T."/>
            <person name="Klindworth A."/>
            <person name="Klockow C."/>
            <person name="Richter M."/>
            <person name="Achstetter T."/>
            <person name="Glockner F.O."/>
            <person name="Harder J."/>
        </authorList>
    </citation>
    <scope>NUCLEOTIDE SEQUENCE [LARGE SCALE GENOMIC DNA]</scope>
    <source>
        <strain evidence="7">6C</strain>
    </source>
</reference>
<dbReference type="GO" id="GO:0015074">
    <property type="term" value="P:DNA integration"/>
    <property type="evidence" value="ECO:0007669"/>
    <property type="project" value="UniProtKB-KW"/>
</dbReference>
<dbReference type="PROSITE" id="PS51898">
    <property type="entry name" value="TYR_RECOMBINASE"/>
    <property type="match status" value="1"/>
</dbReference>
<comment type="caution">
    <text evidence="7">The sequence shown here is derived from an EMBL/GenBank/DDBJ whole genome shotgun (WGS) entry which is preliminary data.</text>
</comment>
<dbReference type="EMBL" id="ANMO01000025">
    <property type="protein sequence ID" value="EMB18832.1"/>
    <property type="molecule type" value="Genomic_DNA"/>
</dbReference>
<dbReference type="Gene3D" id="1.10.443.10">
    <property type="entry name" value="Intergrase catalytic core"/>
    <property type="match status" value="1"/>
</dbReference>
<keyword evidence="3" id="KW-0233">DNA recombination</keyword>
<evidence type="ECO:0000256" key="2">
    <source>
        <dbReference type="ARBA" id="ARBA00023125"/>
    </source>
</evidence>
<dbReference type="PATRIC" id="fig|1263867.3.peg.500"/>
<evidence type="ECO:0000259" key="5">
    <source>
        <dbReference type="PROSITE" id="PS51898"/>
    </source>
</evidence>